<feature type="domain" description="Carboxylesterase type B" evidence="4">
    <location>
        <begin position="24"/>
        <end position="502"/>
    </location>
</feature>
<sequence length="512" mass="54897">MRTWRWLGMFASACLCFTGVRADEPIVATKEGRLRGAQLQDPAVYVFKGVHYGQSTAGAARFKAPKRVAKWDGIKDAVKFGSICPQAGDPGRRTTTPGESLSPSEDCLVLNVWTPAIDGNGKRPVMVWLHGRGFYAGAGSEPLYDGARLAKRGDVVVVTINHRLNVFGYLHLADVGGKEFATSGNVGVQDMQLALEWVRDNIATFGGNPGNVTIFGESGGGVKVSTLLGVPSAKGLFHRGIIQSGARTRGMPADMASKNTKTVMAKLGVKTVAELQAVPMDDLLAAVVTATGRTTPDFGPVVDGSYLPANMFEPQAAPSASGIPIVVGSNKDEYALYAREHPLFGKMSEAQLREDLLPDYGANTDALIAAYKQSRPQASPWDLMVAIRSNRFHIGTVRLAEAASKASPVYVYSFDFEPSPLKASHGSEIAFVFSNATASPTARPGAKAVEDAMSEAWIAFARTGNPIHAGLPTWPTYDARNRPTMVFDVASKVVNDPRASERKVWEGRDLVR</sequence>
<protein>
    <recommendedName>
        <fullName evidence="3">Carboxylic ester hydrolase</fullName>
        <ecNumber evidence="3">3.1.1.-</ecNumber>
    </recommendedName>
</protein>
<keyword evidence="6" id="KW-1185">Reference proteome</keyword>
<dbReference type="Gene3D" id="3.40.50.1820">
    <property type="entry name" value="alpha/beta hydrolase"/>
    <property type="match status" value="1"/>
</dbReference>
<dbReference type="PROSITE" id="PS00122">
    <property type="entry name" value="CARBOXYLESTERASE_B_1"/>
    <property type="match status" value="1"/>
</dbReference>
<dbReference type="InterPro" id="IPR000997">
    <property type="entry name" value="Cholinesterase"/>
</dbReference>
<keyword evidence="2 3" id="KW-0378">Hydrolase</keyword>
<evidence type="ECO:0000256" key="3">
    <source>
        <dbReference type="RuleBase" id="RU361235"/>
    </source>
</evidence>
<dbReference type="InterPro" id="IPR002018">
    <property type="entry name" value="CarbesteraseB"/>
</dbReference>
<dbReference type="RefSeq" id="WP_380593973.1">
    <property type="nucleotide sequence ID" value="NZ_JBHSDU010000001.1"/>
</dbReference>
<dbReference type="EC" id="3.1.1.-" evidence="3"/>
<dbReference type="PRINTS" id="PR00878">
    <property type="entry name" value="CHOLNESTRASE"/>
</dbReference>
<feature type="signal peptide" evidence="3">
    <location>
        <begin position="1"/>
        <end position="22"/>
    </location>
</feature>
<keyword evidence="3" id="KW-0732">Signal</keyword>
<reference evidence="6" key="1">
    <citation type="journal article" date="2019" name="Int. J. Syst. Evol. Microbiol.">
        <title>The Global Catalogue of Microorganisms (GCM) 10K type strain sequencing project: providing services to taxonomists for standard genome sequencing and annotation.</title>
        <authorList>
            <consortium name="The Broad Institute Genomics Platform"/>
            <consortium name="The Broad Institute Genome Sequencing Center for Infectious Disease"/>
            <person name="Wu L."/>
            <person name="Ma J."/>
        </authorList>
    </citation>
    <scope>NUCLEOTIDE SEQUENCE [LARGE SCALE GENOMIC DNA]</scope>
    <source>
        <strain evidence="6">CGMCC 1.10759</strain>
    </source>
</reference>
<gene>
    <name evidence="5" type="ORF">ACFPN2_00675</name>
</gene>
<dbReference type="Pfam" id="PF00135">
    <property type="entry name" value="COesterase"/>
    <property type="match status" value="1"/>
</dbReference>
<proteinExistence type="inferred from homology"/>
<dbReference type="InterPro" id="IPR019826">
    <property type="entry name" value="Carboxylesterase_B_AS"/>
</dbReference>
<dbReference type="SUPFAM" id="SSF53474">
    <property type="entry name" value="alpha/beta-Hydrolases"/>
    <property type="match status" value="1"/>
</dbReference>
<dbReference type="EMBL" id="JBHSDU010000001">
    <property type="protein sequence ID" value="MFC4307583.1"/>
    <property type="molecule type" value="Genomic_DNA"/>
</dbReference>
<comment type="caution">
    <text evidence="5">The sequence shown here is derived from an EMBL/GenBank/DDBJ whole genome shotgun (WGS) entry which is preliminary data.</text>
</comment>
<dbReference type="PANTHER" id="PTHR11559">
    <property type="entry name" value="CARBOXYLESTERASE"/>
    <property type="match status" value="1"/>
</dbReference>
<accession>A0ABV8SLT6</accession>
<evidence type="ECO:0000313" key="6">
    <source>
        <dbReference type="Proteomes" id="UP001595904"/>
    </source>
</evidence>
<comment type="similarity">
    <text evidence="1 3">Belongs to the type-B carboxylesterase/lipase family.</text>
</comment>
<dbReference type="InterPro" id="IPR029058">
    <property type="entry name" value="AB_hydrolase_fold"/>
</dbReference>
<feature type="chain" id="PRO_5044965225" description="Carboxylic ester hydrolase" evidence="3">
    <location>
        <begin position="23"/>
        <end position="512"/>
    </location>
</feature>
<organism evidence="5 6">
    <name type="scientific">Steroidobacter flavus</name>
    <dbReference type="NCBI Taxonomy" id="1842136"/>
    <lineage>
        <taxon>Bacteria</taxon>
        <taxon>Pseudomonadati</taxon>
        <taxon>Pseudomonadota</taxon>
        <taxon>Gammaproteobacteria</taxon>
        <taxon>Steroidobacterales</taxon>
        <taxon>Steroidobacteraceae</taxon>
        <taxon>Steroidobacter</taxon>
    </lineage>
</organism>
<dbReference type="Proteomes" id="UP001595904">
    <property type="component" value="Unassembled WGS sequence"/>
</dbReference>
<evidence type="ECO:0000256" key="2">
    <source>
        <dbReference type="ARBA" id="ARBA00022801"/>
    </source>
</evidence>
<dbReference type="InterPro" id="IPR050309">
    <property type="entry name" value="Type-B_Carboxylest/Lipase"/>
</dbReference>
<name>A0ABV8SLT6_9GAMM</name>
<evidence type="ECO:0000256" key="1">
    <source>
        <dbReference type="ARBA" id="ARBA00005964"/>
    </source>
</evidence>
<evidence type="ECO:0000259" key="4">
    <source>
        <dbReference type="Pfam" id="PF00135"/>
    </source>
</evidence>
<evidence type="ECO:0000313" key="5">
    <source>
        <dbReference type="EMBL" id="MFC4307583.1"/>
    </source>
</evidence>